<dbReference type="InterPro" id="IPR020449">
    <property type="entry name" value="Tscrpt_reg_AraC-type_HTH"/>
</dbReference>
<keyword evidence="4 10" id="KW-0597">Phosphoprotein</keyword>
<name>A0A2A7MHW8_9CLOT</name>
<evidence type="ECO:0000256" key="8">
    <source>
        <dbReference type="ARBA" id="ARBA00023163"/>
    </source>
</evidence>
<dbReference type="GO" id="GO:0000160">
    <property type="term" value="P:phosphorelay signal transduction system"/>
    <property type="evidence" value="ECO:0007669"/>
    <property type="project" value="UniProtKB-KW"/>
</dbReference>
<feature type="domain" description="Response regulatory" evidence="12">
    <location>
        <begin position="6"/>
        <end position="123"/>
    </location>
</feature>
<dbReference type="PROSITE" id="PS50110">
    <property type="entry name" value="RESPONSE_REGULATORY"/>
    <property type="match status" value="1"/>
</dbReference>
<proteinExistence type="predicted"/>
<dbReference type="GO" id="GO:0005737">
    <property type="term" value="C:cytoplasm"/>
    <property type="evidence" value="ECO:0007669"/>
    <property type="project" value="UniProtKB-SubCell"/>
</dbReference>
<keyword evidence="5" id="KW-0902">Two-component regulatory system</keyword>
<dbReference type="Gene3D" id="1.10.10.60">
    <property type="entry name" value="Homeodomain-like"/>
    <property type="match status" value="2"/>
</dbReference>
<evidence type="ECO:0000313" key="14">
    <source>
        <dbReference type="EMBL" id="PEG31160.1"/>
    </source>
</evidence>
<dbReference type="EMBL" id="CAKJVE010000004">
    <property type="protein sequence ID" value="CAG9707936.1"/>
    <property type="molecule type" value="Genomic_DNA"/>
</dbReference>
<dbReference type="Proteomes" id="UP000789738">
    <property type="component" value="Unassembled WGS sequence"/>
</dbReference>
<dbReference type="CDD" id="cd17536">
    <property type="entry name" value="REC_YesN-like"/>
    <property type="match status" value="1"/>
</dbReference>
<feature type="modified residue" description="4-aspartylphosphate" evidence="10">
    <location>
        <position position="58"/>
    </location>
</feature>
<dbReference type="RefSeq" id="WP_058295318.1">
    <property type="nucleotide sequence ID" value="NZ_CAKJVE010000004.1"/>
</dbReference>
<protein>
    <recommendedName>
        <fullName evidence="2">Stage 0 sporulation protein A homolog</fullName>
    </recommendedName>
</protein>
<dbReference type="SMART" id="SM00448">
    <property type="entry name" value="REC"/>
    <property type="match status" value="1"/>
</dbReference>
<comment type="subcellular location">
    <subcellularLocation>
        <location evidence="1">Cytoplasm</location>
    </subcellularLocation>
</comment>
<keyword evidence="8" id="KW-0804">Transcription</keyword>
<dbReference type="InterPro" id="IPR001789">
    <property type="entry name" value="Sig_transdc_resp-reg_receiver"/>
</dbReference>
<evidence type="ECO:0000256" key="1">
    <source>
        <dbReference type="ARBA" id="ARBA00004496"/>
    </source>
</evidence>
<dbReference type="InterPro" id="IPR009057">
    <property type="entry name" value="Homeodomain-like_sf"/>
</dbReference>
<keyword evidence="6" id="KW-0805">Transcription regulation</keyword>
<keyword evidence="7 14" id="KW-0238">DNA-binding</keyword>
<evidence type="ECO:0000256" key="2">
    <source>
        <dbReference type="ARBA" id="ARBA00018672"/>
    </source>
</evidence>
<evidence type="ECO:0000259" key="11">
    <source>
        <dbReference type="PROSITE" id="PS01124"/>
    </source>
</evidence>
<dbReference type="GO" id="GO:0043565">
    <property type="term" value="F:sequence-specific DNA binding"/>
    <property type="evidence" value="ECO:0007669"/>
    <property type="project" value="InterPro"/>
</dbReference>
<dbReference type="Proteomes" id="UP000220840">
    <property type="component" value="Unassembled WGS sequence"/>
</dbReference>
<keyword evidence="15" id="KW-1185">Reference proteome</keyword>
<dbReference type="Pfam" id="PF00072">
    <property type="entry name" value="Response_reg"/>
    <property type="match status" value="1"/>
</dbReference>
<dbReference type="OrthoDB" id="342399at2"/>
<dbReference type="GO" id="GO:0003700">
    <property type="term" value="F:DNA-binding transcription factor activity"/>
    <property type="evidence" value="ECO:0007669"/>
    <property type="project" value="InterPro"/>
</dbReference>
<dbReference type="PROSITE" id="PS01124">
    <property type="entry name" value="HTH_ARAC_FAMILY_2"/>
    <property type="match status" value="1"/>
</dbReference>
<dbReference type="PANTHER" id="PTHR42713:SF3">
    <property type="entry name" value="TRANSCRIPTIONAL REGULATORY PROTEIN HPTR"/>
    <property type="match status" value="1"/>
</dbReference>
<evidence type="ECO:0000256" key="6">
    <source>
        <dbReference type="ARBA" id="ARBA00023015"/>
    </source>
</evidence>
<dbReference type="Gene3D" id="3.40.50.2300">
    <property type="match status" value="1"/>
</dbReference>
<dbReference type="InterPro" id="IPR051552">
    <property type="entry name" value="HptR"/>
</dbReference>
<reference evidence="13" key="2">
    <citation type="submission" date="2021-10" db="EMBL/GenBank/DDBJ databases">
        <authorList>
            <person name="Mesa V."/>
        </authorList>
    </citation>
    <scope>NUCLEOTIDE SEQUENCE</scope>
    <source>
        <strain evidence="13">CC3_PB</strain>
    </source>
</reference>
<evidence type="ECO:0000256" key="10">
    <source>
        <dbReference type="PROSITE-ProRule" id="PRU00169"/>
    </source>
</evidence>
<evidence type="ECO:0000313" key="13">
    <source>
        <dbReference type="EMBL" id="CAG9707936.1"/>
    </source>
</evidence>
<dbReference type="STRING" id="137838.GCA_001458595_02546"/>
<feature type="domain" description="HTH araC/xylS-type" evidence="11">
    <location>
        <begin position="414"/>
        <end position="511"/>
    </location>
</feature>
<evidence type="ECO:0000256" key="7">
    <source>
        <dbReference type="ARBA" id="ARBA00023125"/>
    </source>
</evidence>
<dbReference type="InterPro" id="IPR018060">
    <property type="entry name" value="HTH_AraC"/>
</dbReference>
<dbReference type="PROSITE" id="PS00041">
    <property type="entry name" value="HTH_ARAC_FAMILY_1"/>
    <property type="match status" value="1"/>
</dbReference>
<evidence type="ECO:0000259" key="12">
    <source>
        <dbReference type="PROSITE" id="PS50110"/>
    </source>
</evidence>
<dbReference type="PANTHER" id="PTHR42713">
    <property type="entry name" value="HISTIDINE KINASE-RELATED"/>
    <property type="match status" value="1"/>
</dbReference>
<reference evidence="14 15" key="1">
    <citation type="submission" date="2017-10" db="EMBL/GenBank/DDBJ databases">
        <title>Effective Description of Clostridium neonatale sp. nov. linked to necrotizing enterocolitis in neonates and a clarification of species assignable to the genus Clostridium (Prazmowski 1880) emend. Lawson and Rainey 2016.</title>
        <authorList>
            <person name="Bernard K."/>
            <person name="Burdz T."/>
            <person name="Wiebe D."/>
            <person name="Balcewich B."/>
            <person name="Alfa M."/>
            <person name="Bernier A.-M."/>
        </authorList>
    </citation>
    <scope>NUCLEOTIDE SEQUENCE [LARGE SCALE GENOMIC DNA]</scope>
    <source>
        <strain evidence="14 15">LCDC99A005</strain>
    </source>
</reference>
<evidence type="ECO:0000256" key="9">
    <source>
        <dbReference type="ARBA" id="ARBA00024867"/>
    </source>
</evidence>
<accession>A0A2A7MHW8</accession>
<evidence type="ECO:0000256" key="4">
    <source>
        <dbReference type="ARBA" id="ARBA00022553"/>
    </source>
</evidence>
<evidence type="ECO:0000256" key="3">
    <source>
        <dbReference type="ARBA" id="ARBA00022490"/>
    </source>
</evidence>
<sequence length="517" mass="60401">MNEYCKILIVDDELIMRQGIKHMIDWEKEGFQIIGQASNGQEAIEFINNTLPHIVITDVVMPKVDGVELIKFLQSNYPSIKIIVLSSYSDFDYVKSSFTYGAIDYILKPSLNIDELLNTLKKAASKLENFKLSTNNATLTEKNMLSRLLIGFESLDDLTYFNNIFTNDSFCLLGISTKGLGYDYKTKSALMNSLYHDLNEEKSKNFIIKNISIDYDNIVFIVNFNSNHYNELKDTFIKISNSLFDRYENSLFMLSKIFLSLQDLRNIFENDFLKLTEQAFYKKNSSYIISSEIKSFSNMDKFNFKHFSELTSKLEIEDALDMLTSYINDCILKESISKFEVKALIQNCFYNIISTLETLDYNLEKLQSLKYKCFSIIDKDLYAEDLLINYNNLLIDFKKIIYECQNRFNSHMINKIIKYINEHFAEQLTLLDVSKIFNFNYYYLSSYFSNHNKEGFNEFLNKIRIEKACDFLRTDIPISDISSMVGYSDHSYFCKVFKKFTGVTPSKFRKDSIKVVS</sequence>
<dbReference type="SUPFAM" id="SSF52172">
    <property type="entry name" value="CheY-like"/>
    <property type="match status" value="1"/>
</dbReference>
<dbReference type="EMBL" id="PDCJ01000001">
    <property type="protein sequence ID" value="PEG31160.1"/>
    <property type="molecule type" value="Genomic_DNA"/>
</dbReference>
<dbReference type="SUPFAM" id="SSF46689">
    <property type="entry name" value="Homeodomain-like"/>
    <property type="match status" value="1"/>
</dbReference>
<dbReference type="Pfam" id="PF12833">
    <property type="entry name" value="HTH_18"/>
    <property type="match status" value="1"/>
</dbReference>
<dbReference type="SMART" id="SM00342">
    <property type="entry name" value="HTH_ARAC"/>
    <property type="match status" value="1"/>
</dbReference>
<keyword evidence="3" id="KW-0963">Cytoplasm</keyword>
<organism evidence="14 15">
    <name type="scientific">Clostridium neonatale</name>
    <dbReference type="NCBI Taxonomy" id="137838"/>
    <lineage>
        <taxon>Bacteria</taxon>
        <taxon>Bacillati</taxon>
        <taxon>Bacillota</taxon>
        <taxon>Clostridia</taxon>
        <taxon>Eubacteriales</taxon>
        <taxon>Clostridiaceae</taxon>
        <taxon>Clostridium</taxon>
    </lineage>
</organism>
<evidence type="ECO:0000256" key="5">
    <source>
        <dbReference type="ARBA" id="ARBA00023012"/>
    </source>
</evidence>
<gene>
    <name evidence="13" type="ORF">CNEO_43332</name>
    <name evidence="14" type="ORF">CQ394_05390</name>
</gene>
<dbReference type="AlphaFoldDB" id="A0A2A7MHW8"/>
<comment type="function">
    <text evidence="9">May play the central regulatory role in sporulation. It may be an element of the effector pathway responsible for the activation of sporulation genes in response to nutritional stress. Spo0A may act in concert with spo0H (a sigma factor) to control the expression of some genes that are critical to the sporulation process.</text>
</comment>
<dbReference type="PRINTS" id="PR00032">
    <property type="entry name" value="HTHARAC"/>
</dbReference>
<comment type="caution">
    <text evidence="14">The sequence shown here is derived from an EMBL/GenBank/DDBJ whole genome shotgun (WGS) entry which is preliminary data.</text>
</comment>
<evidence type="ECO:0000313" key="15">
    <source>
        <dbReference type="Proteomes" id="UP000220840"/>
    </source>
</evidence>
<dbReference type="InterPro" id="IPR018062">
    <property type="entry name" value="HTH_AraC-typ_CS"/>
</dbReference>
<dbReference type="InterPro" id="IPR011006">
    <property type="entry name" value="CheY-like_superfamily"/>
</dbReference>